<dbReference type="SUPFAM" id="SSF56601">
    <property type="entry name" value="beta-lactamase/transpeptidase-like"/>
    <property type="match status" value="1"/>
</dbReference>
<feature type="domain" description="Beta-lactamase-related" evidence="3">
    <location>
        <begin position="67"/>
        <end position="376"/>
    </location>
</feature>
<evidence type="ECO:0000256" key="2">
    <source>
        <dbReference type="SAM" id="SignalP"/>
    </source>
</evidence>
<feature type="chain" id="PRO_5039346159" evidence="2">
    <location>
        <begin position="26"/>
        <end position="457"/>
    </location>
</feature>
<dbReference type="Pfam" id="PF00144">
    <property type="entry name" value="Beta-lactamase"/>
    <property type="match status" value="1"/>
</dbReference>
<dbReference type="Gene3D" id="3.40.710.10">
    <property type="entry name" value="DD-peptidase/beta-lactamase superfamily"/>
    <property type="match status" value="1"/>
</dbReference>
<name>A0A5N8W9U0_9ACTN</name>
<keyword evidence="5" id="KW-1185">Reference proteome</keyword>
<dbReference type="PANTHER" id="PTHR46825:SF7">
    <property type="entry name" value="D-ALANYL-D-ALANINE CARBOXYPEPTIDASE"/>
    <property type="match status" value="1"/>
</dbReference>
<protein>
    <submittedName>
        <fullName evidence="4">Beta-lactamase family protein</fullName>
    </submittedName>
</protein>
<dbReference type="InterPro" id="IPR050491">
    <property type="entry name" value="AmpC-like"/>
</dbReference>
<proteinExistence type="predicted"/>
<evidence type="ECO:0000259" key="3">
    <source>
        <dbReference type="Pfam" id="PF00144"/>
    </source>
</evidence>
<evidence type="ECO:0000313" key="4">
    <source>
        <dbReference type="EMBL" id="MPY44263.1"/>
    </source>
</evidence>
<feature type="region of interest" description="Disordered" evidence="1">
    <location>
        <begin position="415"/>
        <end position="457"/>
    </location>
</feature>
<dbReference type="InterPro" id="IPR001466">
    <property type="entry name" value="Beta-lactam-related"/>
</dbReference>
<organism evidence="4 5">
    <name type="scientific">Streptomyces phyllanthi</name>
    <dbReference type="NCBI Taxonomy" id="1803180"/>
    <lineage>
        <taxon>Bacteria</taxon>
        <taxon>Bacillati</taxon>
        <taxon>Actinomycetota</taxon>
        <taxon>Actinomycetes</taxon>
        <taxon>Kitasatosporales</taxon>
        <taxon>Streptomycetaceae</taxon>
        <taxon>Streptomyces</taxon>
    </lineage>
</organism>
<sequence length="457" mass="49012">MRITRLIGTVLGTTLLMTTALPVAAADPGPAGLGPARLGPAGPGPAASAERSLDRATLRTTLRAVHEAGMYGAYSSVREGADRWTGAAGLADVDTKRPVTPGMRHRVGSISKTFTSVAVLQQVERGRIRLDAPVADYLPGLVPGERGRAVTVRMLLNHTSGISDYVLGAFPSLAHDSAASLDEERFRSIAPEELVRLGLKEPATGRPGEQPGSYSNTNYVIAGLILEKVTGQDAGTYITRNVIDRAGLRHTTYPRTPYIKGPHSRMYESFYGLIDPPRDYSVYDMSWASTAGSIVSTTDDLNRFYRALLGGRLIGAAALDEMLTTVTLAFGEARMDYGLGIYPLDLPGCGRFWGHDGAVFGAGTIALSSRDGRRQFAMGWNLMKYQRVNEDGTWEPSPIDDALNTHLFQALCPEPEAPAQPEPAEPESRTAVPEAGRRVPGGLPGVEIAPGTWATRR</sequence>
<comment type="caution">
    <text evidence="4">The sequence shown here is derived from an EMBL/GenBank/DDBJ whole genome shotgun (WGS) entry which is preliminary data.</text>
</comment>
<dbReference type="AlphaFoldDB" id="A0A5N8W9U0"/>
<dbReference type="EMBL" id="VJZE01000305">
    <property type="protein sequence ID" value="MPY44263.1"/>
    <property type="molecule type" value="Genomic_DNA"/>
</dbReference>
<reference evidence="4 5" key="1">
    <citation type="submission" date="2019-07" db="EMBL/GenBank/DDBJ databases">
        <title>New species of Amycolatopsis and Streptomyces.</title>
        <authorList>
            <person name="Duangmal K."/>
            <person name="Teo W.F.A."/>
            <person name="Lipun K."/>
        </authorList>
    </citation>
    <scope>NUCLEOTIDE SEQUENCE [LARGE SCALE GENOMIC DNA]</scope>
    <source>
        <strain evidence="4 5">TISTR 2346</strain>
    </source>
</reference>
<gene>
    <name evidence="4" type="ORF">FNH04_31460</name>
</gene>
<evidence type="ECO:0000256" key="1">
    <source>
        <dbReference type="SAM" id="MobiDB-lite"/>
    </source>
</evidence>
<accession>A0A5N8W9U0</accession>
<dbReference type="RefSeq" id="WP_152789174.1">
    <property type="nucleotide sequence ID" value="NZ_BAABEQ010000028.1"/>
</dbReference>
<keyword evidence="2" id="KW-0732">Signal</keyword>
<dbReference type="InterPro" id="IPR012338">
    <property type="entry name" value="Beta-lactam/transpept-like"/>
</dbReference>
<evidence type="ECO:0000313" key="5">
    <source>
        <dbReference type="Proteomes" id="UP000326979"/>
    </source>
</evidence>
<feature type="signal peptide" evidence="2">
    <location>
        <begin position="1"/>
        <end position="25"/>
    </location>
</feature>
<dbReference type="Proteomes" id="UP000326979">
    <property type="component" value="Unassembled WGS sequence"/>
</dbReference>
<dbReference type="PANTHER" id="PTHR46825">
    <property type="entry name" value="D-ALANYL-D-ALANINE-CARBOXYPEPTIDASE/ENDOPEPTIDASE AMPH"/>
    <property type="match status" value="1"/>
</dbReference>
<dbReference type="OrthoDB" id="5177574at2"/>